<feature type="domain" description="Acyl-CoA dehydrogenase/oxidase C-terminal" evidence="6">
    <location>
        <begin position="223"/>
        <end position="358"/>
    </location>
</feature>
<dbReference type="GO" id="GO:0016937">
    <property type="term" value="F:short-chain fatty acyl-CoA dehydrogenase activity"/>
    <property type="evidence" value="ECO:0007669"/>
    <property type="project" value="UniProtKB-EC"/>
</dbReference>
<gene>
    <name evidence="8" type="primary">fadE18</name>
    <name evidence="8" type="ORF">FRACA_490011</name>
</gene>
<dbReference type="Pfam" id="PF00441">
    <property type="entry name" value="Acyl-CoA_dh_1"/>
    <property type="match status" value="1"/>
</dbReference>
<dbReference type="EC" id="1.3.8.1" evidence="8"/>
<evidence type="ECO:0000256" key="5">
    <source>
        <dbReference type="ARBA" id="ARBA00023002"/>
    </source>
</evidence>
<dbReference type="InterPro" id="IPR013786">
    <property type="entry name" value="AcylCoA_DH/ox_N"/>
</dbReference>
<dbReference type="GO" id="GO:0050660">
    <property type="term" value="F:flavin adenine dinucleotide binding"/>
    <property type="evidence" value="ECO:0007669"/>
    <property type="project" value="InterPro"/>
</dbReference>
<dbReference type="InterPro" id="IPR009075">
    <property type="entry name" value="AcylCo_DH/oxidase_C"/>
</dbReference>
<reference evidence="8 9" key="1">
    <citation type="submission" date="2017-06" db="EMBL/GenBank/DDBJ databases">
        <authorList>
            <person name="Kim H.J."/>
            <person name="Triplett B.A."/>
        </authorList>
    </citation>
    <scope>NUCLEOTIDE SEQUENCE [LARGE SCALE GENOMIC DNA]</scope>
    <source>
        <strain evidence="8">FRACA_ARgP5</strain>
    </source>
</reference>
<dbReference type="Gene3D" id="1.20.140.10">
    <property type="entry name" value="Butyryl-CoA Dehydrogenase, subunit A, domain 3"/>
    <property type="match status" value="1"/>
</dbReference>
<name>A0A2I2KY44_9ACTN</name>
<keyword evidence="9" id="KW-1185">Reference proteome</keyword>
<organism evidence="8 9">
    <name type="scientific">Frankia canadensis</name>
    <dbReference type="NCBI Taxonomy" id="1836972"/>
    <lineage>
        <taxon>Bacteria</taxon>
        <taxon>Bacillati</taxon>
        <taxon>Actinomycetota</taxon>
        <taxon>Actinomycetes</taxon>
        <taxon>Frankiales</taxon>
        <taxon>Frankiaceae</taxon>
        <taxon>Frankia</taxon>
    </lineage>
</organism>
<evidence type="ECO:0000256" key="1">
    <source>
        <dbReference type="ARBA" id="ARBA00001974"/>
    </source>
</evidence>
<dbReference type="EC" id="1.3.99.-" evidence="8"/>
<evidence type="ECO:0000313" key="8">
    <source>
        <dbReference type="EMBL" id="SNQ50579.1"/>
    </source>
</evidence>
<feature type="domain" description="Acyl-CoA dehydrogenase/oxidase N-terminal" evidence="7">
    <location>
        <begin position="11"/>
        <end position="101"/>
    </location>
</feature>
<evidence type="ECO:0000313" key="9">
    <source>
        <dbReference type="Proteomes" id="UP000234331"/>
    </source>
</evidence>
<keyword evidence="3" id="KW-0285">Flavoprotein</keyword>
<evidence type="ECO:0000259" key="6">
    <source>
        <dbReference type="Pfam" id="PF00441"/>
    </source>
</evidence>
<dbReference type="PANTHER" id="PTHR43884:SF20">
    <property type="entry name" value="ACYL-COA DEHYDROGENASE FADE28"/>
    <property type="match status" value="1"/>
</dbReference>
<dbReference type="RefSeq" id="WP_101833957.1">
    <property type="nucleotide sequence ID" value="NZ_FZMO01000434.1"/>
</dbReference>
<dbReference type="Gene3D" id="1.10.540.10">
    <property type="entry name" value="Acyl-CoA dehydrogenase/oxidase, N-terminal domain"/>
    <property type="match status" value="1"/>
</dbReference>
<evidence type="ECO:0000256" key="3">
    <source>
        <dbReference type="ARBA" id="ARBA00022630"/>
    </source>
</evidence>
<comment type="similarity">
    <text evidence="2">Belongs to the acyl-CoA dehydrogenase family.</text>
</comment>
<dbReference type="Pfam" id="PF02771">
    <property type="entry name" value="Acyl-CoA_dh_N"/>
    <property type="match status" value="1"/>
</dbReference>
<dbReference type="EMBL" id="FZMO01000434">
    <property type="protein sequence ID" value="SNQ50579.1"/>
    <property type="molecule type" value="Genomic_DNA"/>
</dbReference>
<evidence type="ECO:0000256" key="2">
    <source>
        <dbReference type="ARBA" id="ARBA00009347"/>
    </source>
</evidence>
<sequence>MSDVPSLLYTDVEDDLRAAVRSMLESHSPWARVLERTDGDVAGDRKLWTLLTDDLGLAGLALGEDVGGAGASWREVAVVLEELGRAVCDVPYLTSVVTATALAEAVGARELLAELATGAVAAVAVPFTQPLDHPVSDPPRFAAGRIRGRVPAVAGAAEADVLLVPVAGAVVRVAAADARIEPVPSLDMTRRVADIDFGAEGGAAATVLAERDAVPAALARAAAVSAALLASEQLGLAQRCLEMTVEYVGQRRQFGRLIGSYQALKHRLADLWTAIAQARAVARYAAACAAVDDKDLPVAASLAQAVCSVVAQQAAEECVQLHGGIGFTWEHPAHLYLKRARADALAHGTAGWHRRRVGALVDLPPVAD</sequence>
<dbReference type="InterPro" id="IPR037069">
    <property type="entry name" value="AcylCoA_DH/ox_N_sf"/>
</dbReference>
<dbReference type="SUPFAM" id="SSF47203">
    <property type="entry name" value="Acyl-CoA dehydrogenase C-terminal domain-like"/>
    <property type="match status" value="1"/>
</dbReference>
<dbReference type="InterPro" id="IPR009100">
    <property type="entry name" value="AcylCoA_DH/oxidase_NM_dom_sf"/>
</dbReference>
<comment type="cofactor">
    <cofactor evidence="1">
        <name>FAD</name>
        <dbReference type="ChEBI" id="CHEBI:57692"/>
    </cofactor>
</comment>
<dbReference type="SUPFAM" id="SSF56645">
    <property type="entry name" value="Acyl-CoA dehydrogenase NM domain-like"/>
    <property type="match status" value="1"/>
</dbReference>
<proteinExistence type="inferred from homology"/>
<keyword evidence="4" id="KW-0274">FAD</keyword>
<evidence type="ECO:0000256" key="4">
    <source>
        <dbReference type="ARBA" id="ARBA00022827"/>
    </source>
</evidence>
<dbReference type="InterPro" id="IPR036250">
    <property type="entry name" value="AcylCo_DH-like_C"/>
</dbReference>
<dbReference type="AlphaFoldDB" id="A0A2I2KY44"/>
<keyword evidence="5 8" id="KW-0560">Oxidoreductase</keyword>
<dbReference type="Proteomes" id="UP000234331">
    <property type="component" value="Unassembled WGS sequence"/>
</dbReference>
<evidence type="ECO:0000259" key="7">
    <source>
        <dbReference type="Pfam" id="PF02771"/>
    </source>
</evidence>
<accession>A0A2I2KY44</accession>
<dbReference type="OrthoDB" id="7328575at2"/>
<protein>
    <submittedName>
        <fullName evidence="8">Acyl-CoA dehydrogenase FadE18_1</fullName>
        <ecNumber evidence="8">1.3.8.1</ecNumber>
        <ecNumber evidence="8">1.3.99.-</ecNumber>
    </submittedName>
</protein>
<dbReference type="PANTHER" id="PTHR43884">
    <property type="entry name" value="ACYL-COA DEHYDROGENASE"/>
    <property type="match status" value="1"/>
</dbReference>